<organism evidence="6 7">
    <name type="scientific">Leifsonia shinshuensis</name>
    <dbReference type="NCBI Taxonomy" id="150026"/>
    <lineage>
        <taxon>Bacteria</taxon>
        <taxon>Bacillati</taxon>
        <taxon>Actinomycetota</taxon>
        <taxon>Actinomycetes</taxon>
        <taxon>Micrococcales</taxon>
        <taxon>Microbacteriaceae</taxon>
        <taxon>Leifsonia</taxon>
    </lineage>
</organism>
<proteinExistence type="inferred from homology"/>
<dbReference type="GO" id="GO:0005829">
    <property type="term" value="C:cytosol"/>
    <property type="evidence" value="ECO:0007669"/>
    <property type="project" value="TreeGrafter"/>
</dbReference>
<dbReference type="SUPFAM" id="SSF53613">
    <property type="entry name" value="Ribokinase-like"/>
    <property type="match status" value="1"/>
</dbReference>
<dbReference type="InterPro" id="IPR029056">
    <property type="entry name" value="Ribokinase-like"/>
</dbReference>
<evidence type="ECO:0000313" key="7">
    <source>
        <dbReference type="Proteomes" id="UP000515511"/>
    </source>
</evidence>
<dbReference type="InterPro" id="IPR002139">
    <property type="entry name" value="Ribo/fructo_kinase"/>
</dbReference>
<name>A0A7G6YB45_9MICO</name>
<keyword evidence="3 4" id="KW-0418">Kinase</keyword>
<dbReference type="Gene3D" id="3.40.1190.20">
    <property type="match status" value="1"/>
</dbReference>
<reference evidence="7" key="1">
    <citation type="submission" date="2019-09" db="EMBL/GenBank/DDBJ databases">
        <title>Antimicrobial potential of Antarctic Bacteria.</title>
        <authorList>
            <person name="Benaud N."/>
            <person name="Edwards R.J."/>
            <person name="Ferrari B.C."/>
        </authorList>
    </citation>
    <scope>NUCLEOTIDE SEQUENCE [LARGE SCALE GENOMIC DNA]</scope>
    <source>
        <strain evidence="7">INR9</strain>
    </source>
</reference>
<dbReference type="AlphaFoldDB" id="A0A7G6YB45"/>
<evidence type="ECO:0000256" key="3">
    <source>
        <dbReference type="ARBA" id="ARBA00022777"/>
    </source>
</evidence>
<dbReference type="EMBL" id="CP043641">
    <property type="protein sequence ID" value="QNE35710.1"/>
    <property type="molecule type" value="Genomic_DNA"/>
</dbReference>
<comment type="similarity">
    <text evidence="1 4">Belongs to the carbohydrate kinase PfkB family.</text>
</comment>
<dbReference type="PRINTS" id="PR00990">
    <property type="entry name" value="RIBOKINASE"/>
</dbReference>
<feature type="domain" description="Carbohydrate kinase PfkB" evidence="5">
    <location>
        <begin position="53"/>
        <end position="311"/>
    </location>
</feature>
<gene>
    <name evidence="6" type="ORF">F1C12_11635</name>
</gene>
<dbReference type="KEGG" id="lse:F1C12_11635"/>
<dbReference type="PANTHER" id="PTHR10584:SF166">
    <property type="entry name" value="RIBOKINASE"/>
    <property type="match status" value="1"/>
</dbReference>
<evidence type="ECO:0000313" key="6">
    <source>
        <dbReference type="EMBL" id="QNE35710.1"/>
    </source>
</evidence>
<protein>
    <submittedName>
        <fullName evidence="6">Carbohydrate kinase</fullName>
    </submittedName>
</protein>
<keyword evidence="2 4" id="KW-0808">Transferase</keyword>
<dbReference type="PANTHER" id="PTHR10584">
    <property type="entry name" value="SUGAR KINASE"/>
    <property type="match status" value="1"/>
</dbReference>
<dbReference type="Pfam" id="PF00294">
    <property type="entry name" value="PfkB"/>
    <property type="match status" value="1"/>
</dbReference>
<dbReference type="InterPro" id="IPR002173">
    <property type="entry name" value="Carboh/pur_kinase_PfkB_CS"/>
</dbReference>
<evidence type="ECO:0000256" key="2">
    <source>
        <dbReference type="ARBA" id="ARBA00022679"/>
    </source>
</evidence>
<dbReference type="GO" id="GO:0016301">
    <property type="term" value="F:kinase activity"/>
    <property type="evidence" value="ECO:0007669"/>
    <property type="project" value="UniProtKB-KW"/>
</dbReference>
<sequence>MRKSVTLSRIPSGEVRRSEPLHHRLSRPGALLFTGDVFCDLIFTGADVPVLGQETYADRFGIAVGGSAIRAVAAARLGADSRLVATMGDDVIGTHIHALLRAEPNLDLDELQTVRGYQSPVSVAISGPHDRGFLTYVEEHSVAVPQRRDDVAAAHLDVSDAALPWAVEMREAGTVLVGGVGWDASGEWSSGLLAELDRVDVFIPNHDEAVAYTRTTDPVSAARALADHVGLAVVTRGAAGVIAVDSANGEEAEVPGIPVAAVDPTGAGDVFTAALMTSLGEEWTLAERLRFATATAAYSVTGLGGGASAPTPRELIGFVERHAADSEWAFLHDWSRRAPLQQTTGTER</sequence>
<evidence type="ECO:0000256" key="4">
    <source>
        <dbReference type="RuleBase" id="RU003704"/>
    </source>
</evidence>
<accession>A0A7G6YB45</accession>
<dbReference type="InterPro" id="IPR011611">
    <property type="entry name" value="PfkB_dom"/>
</dbReference>
<evidence type="ECO:0000259" key="5">
    <source>
        <dbReference type="Pfam" id="PF00294"/>
    </source>
</evidence>
<dbReference type="Proteomes" id="UP000515511">
    <property type="component" value="Chromosome"/>
</dbReference>
<evidence type="ECO:0000256" key="1">
    <source>
        <dbReference type="ARBA" id="ARBA00010688"/>
    </source>
</evidence>
<dbReference type="GO" id="GO:0006796">
    <property type="term" value="P:phosphate-containing compound metabolic process"/>
    <property type="evidence" value="ECO:0007669"/>
    <property type="project" value="UniProtKB-ARBA"/>
</dbReference>
<dbReference type="PROSITE" id="PS00584">
    <property type="entry name" value="PFKB_KINASES_2"/>
    <property type="match status" value="1"/>
</dbReference>